<name>A0A9N9DZX4_9GLOM</name>
<organism evidence="1 2">
    <name type="scientific">Racocetra fulgida</name>
    <dbReference type="NCBI Taxonomy" id="60492"/>
    <lineage>
        <taxon>Eukaryota</taxon>
        <taxon>Fungi</taxon>
        <taxon>Fungi incertae sedis</taxon>
        <taxon>Mucoromycota</taxon>
        <taxon>Glomeromycotina</taxon>
        <taxon>Glomeromycetes</taxon>
        <taxon>Diversisporales</taxon>
        <taxon>Gigasporaceae</taxon>
        <taxon>Racocetra</taxon>
    </lineage>
</organism>
<reference evidence="1" key="1">
    <citation type="submission" date="2021-06" db="EMBL/GenBank/DDBJ databases">
        <authorList>
            <person name="Kallberg Y."/>
            <person name="Tangrot J."/>
            <person name="Rosling A."/>
        </authorList>
    </citation>
    <scope>NUCLEOTIDE SEQUENCE</scope>
    <source>
        <strain evidence="1">IN212</strain>
    </source>
</reference>
<proteinExistence type="predicted"/>
<evidence type="ECO:0000313" key="1">
    <source>
        <dbReference type="EMBL" id="CAG8653406.1"/>
    </source>
</evidence>
<gene>
    <name evidence="1" type="ORF">RFULGI_LOCUS8557</name>
</gene>
<protein>
    <submittedName>
        <fullName evidence="1">6249_t:CDS:1</fullName>
    </submittedName>
</protein>
<keyword evidence="2" id="KW-1185">Reference proteome</keyword>
<comment type="caution">
    <text evidence="1">The sequence shown here is derived from an EMBL/GenBank/DDBJ whole genome shotgun (WGS) entry which is preliminary data.</text>
</comment>
<evidence type="ECO:0000313" key="2">
    <source>
        <dbReference type="Proteomes" id="UP000789396"/>
    </source>
</evidence>
<dbReference type="EMBL" id="CAJVPZ010013964">
    <property type="protein sequence ID" value="CAG8653406.1"/>
    <property type="molecule type" value="Genomic_DNA"/>
</dbReference>
<feature type="non-terminal residue" evidence="1">
    <location>
        <position position="170"/>
    </location>
</feature>
<accession>A0A9N9DZX4</accession>
<dbReference type="AlphaFoldDB" id="A0A9N9DZX4"/>
<dbReference type="Proteomes" id="UP000789396">
    <property type="component" value="Unassembled WGS sequence"/>
</dbReference>
<sequence>MAATEFSNEISSQKNNNIEVDIDNTFSDETSYDFSLLSIGYTFQSWDKVDLYFKAYGQQLGFAISNKRVEYCDNDIIKHRSFGCEFGKYIILKRELILPPTITDNPNARDLAVQCNDNEIVQWLKTFIDKKKQFLENGQKTNDSKKENLAVANLPITKRKGRPKIKRYKA</sequence>